<keyword evidence="1" id="KW-1133">Transmembrane helix</keyword>
<keyword evidence="1" id="KW-0812">Transmembrane</keyword>
<organism evidence="2">
    <name type="scientific">Arundo donax</name>
    <name type="common">Giant reed</name>
    <name type="synonym">Donax arundinaceus</name>
    <dbReference type="NCBI Taxonomy" id="35708"/>
    <lineage>
        <taxon>Eukaryota</taxon>
        <taxon>Viridiplantae</taxon>
        <taxon>Streptophyta</taxon>
        <taxon>Embryophyta</taxon>
        <taxon>Tracheophyta</taxon>
        <taxon>Spermatophyta</taxon>
        <taxon>Magnoliopsida</taxon>
        <taxon>Liliopsida</taxon>
        <taxon>Poales</taxon>
        <taxon>Poaceae</taxon>
        <taxon>PACMAD clade</taxon>
        <taxon>Arundinoideae</taxon>
        <taxon>Arundineae</taxon>
        <taxon>Arundo</taxon>
    </lineage>
</organism>
<keyword evidence="1" id="KW-0472">Membrane</keyword>
<evidence type="ECO:0000313" key="2">
    <source>
        <dbReference type="EMBL" id="JAD99805.1"/>
    </source>
</evidence>
<name>A0A0A9EPK2_ARUDO</name>
<dbReference type="AlphaFoldDB" id="A0A0A9EPK2"/>
<feature type="transmembrane region" description="Helical" evidence="1">
    <location>
        <begin position="29"/>
        <end position="48"/>
    </location>
</feature>
<proteinExistence type="predicted"/>
<protein>
    <submittedName>
        <fullName evidence="2">Uncharacterized protein</fullName>
    </submittedName>
</protein>
<accession>A0A0A9EPK2</accession>
<reference evidence="2" key="1">
    <citation type="submission" date="2014-09" db="EMBL/GenBank/DDBJ databases">
        <authorList>
            <person name="Magalhaes I.L.F."/>
            <person name="Oliveira U."/>
            <person name="Santos F.R."/>
            <person name="Vidigal T.H.D.A."/>
            <person name="Brescovit A.D."/>
            <person name="Santos A.J."/>
        </authorList>
    </citation>
    <scope>NUCLEOTIDE SEQUENCE</scope>
    <source>
        <tissue evidence="2">Shoot tissue taken approximately 20 cm above the soil surface</tissue>
    </source>
</reference>
<sequence length="66" mass="7638">MSHLKMCLGSQLLWPCFLSPNFNSIRCRLIIWPPCLLSLFIGLVRVYIQLLPELFSLSLRDVDSMV</sequence>
<reference evidence="2" key="2">
    <citation type="journal article" date="2015" name="Data Brief">
        <title>Shoot transcriptome of the giant reed, Arundo donax.</title>
        <authorList>
            <person name="Barrero R.A."/>
            <person name="Guerrero F.D."/>
            <person name="Moolhuijzen P."/>
            <person name="Goolsby J.A."/>
            <person name="Tidwell J."/>
            <person name="Bellgard S.E."/>
            <person name="Bellgard M.I."/>
        </authorList>
    </citation>
    <scope>NUCLEOTIDE SEQUENCE</scope>
    <source>
        <tissue evidence="2">Shoot tissue taken approximately 20 cm above the soil surface</tissue>
    </source>
</reference>
<evidence type="ECO:0000256" key="1">
    <source>
        <dbReference type="SAM" id="Phobius"/>
    </source>
</evidence>
<dbReference type="EMBL" id="GBRH01198090">
    <property type="protein sequence ID" value="JAD99805.1"/>
    <property type="molecule type" value="Transcribed_RNA"/>
</dbReference>